<dbReference type="Proteomes" id="UP000653411">
    <property type="component" value="Unassembled WGS sequence"/>
</dbReference>
<name>A0A917X9H1_9ACTN</name>
<dbReference type="RefSeq" id="WP_229712832.1">
    <property type="nucleotide sequence ID" value="NZ_BMML01000002.1"/>
</dbReference>
<evidence type="ECO:0000313" key="3">
    <source>
        <dbReference type="Proteomes" id="UP000653411"/>
    </source>
</evidence>
<proteinExistence type="predicted"/>
<feature type="signal peptide" evidence="1">
    <location>
        <begin position="1"/>
        <end position="38"/>
    </location>
</feature>
<sequence>MAAESKAYRPSMRDRVRALVALTAAGAGSVALPGTARAADAAGPGTAATAATAGDTLSVGAGETYVVGTTTALGALTLAEGGTLAAPDGYGLTLTVDGVETGSVLTATLAPSTTIAPGTYTGDIVLTVAEQNPAAFAGVTFALRQALYVAADGVVAAKSATSALVGGTVTDTAAQGVSVTSTGEAFDGFYVAEGASYAVTDTVIGCTGNGRCDFVGDGAALVGTGSGTRLVLDGVTVSNKGVERSGLVAADGANVVVKNSAVQCLNGVLPSDYVFAGGANMLVVPWRLGISGNVRATNLLGTGTRATYINSTIASETWGAFSTDSVSGAQATAVNCTISNLGDEGYGSFADGDVTERILGCTLDVGTYATVIGASDSTVYYGDSTTEDVAQLNTDLELGLGEDELAALPVRSTTVTSRQFGVMWHGAGTLHITGGTILTTAATTFLDKAVRATITVDGSEGAALDPGNGVILQVMETDNPGSNDGVYTEPVDDPVKDDTWDVTAAHDSDSSAAFTDIALTGDFYNAMRTGRNMVLGFTGSRVTGVLSASESRHAVDTITSAEYAQLGHVTNTAQPVVNNGVVVTLDGGSQWTVTGTSYLSRLTLSADSAVTAPAGSAVSMTVDGEPAAIEPGGDYSGAITIGVG</sequence>
<reference evidence="2" key="1">
    <citation type="journal article" date="2014" name="Int. J. Syst. Evol. Microbiol.">
        <title>Complete genome sequence of Corynebacterium casei LMG S-19264T (=DSM 44701T), isolated from a smear-ripened cheese.</title>
        <authorList>
            <consortium name="US DOE Joint Genome Institute (JGI-PGF)"/>
            <person name="Walter F."/>
            <person name="Albersmeier A."/>
            <person name="Kalinowski J."/>
            <person name="Ruckert C."/>
        </authorList>
    </citation>
    <scope>NUCLEOTIDE SEQUENCE</scope>
    <source>
        <strain evidence="2">CGMCC 4.7110</strain>
    </source>
</reference>
<comment type="caution">
    <text evidence="2">The sequence shown here is derived from an EMBL/GenBank/DDBJ whole genome shotgun (WGS) entry which is preliminary data.</text>
</comment>
<feature type="chain" id="PRO_5036747414" evidence="1">
    <location>
        <begin position="39"/>
        <end position="644"/>
    </location>
</feature>
<protein>
    <submittedName>
        <fullName evidence="2">Uncharacterized protein</fullName>
    </submittedName>
</protein>
<evidence type="ECO:0000256" key="1">
    <source>
        <dbReference type="SAM" id="SignalP"/>
    </source>
</evidence>
<keyword evidence="3" id="KW-1185">Reference proteome</keyword>
<gene>
    <name evidence="2" type="ORF">GCM10011578_013840</name>
</gene>
<keyword evidence="1" id="KW-0732">Signal</keyword>
<dbReference type="EMBL" id="BMML01000002">
    <property type="protein sequence ID" value="GGM94710.1"/>
    <property type="molecule type" value="Genomic_DNA"/>
</dbReference>
<reference evidence="2" key="2">
    <citation type="submission" date="2020-09" db="EMBL/GenBank/DDBJ databases">
        <authorList>
            <person name="Sun Q."/>
            <person name="Zhou Y."/>
        </authorList>
    </citation>
    <scope>NUCLEOTIDE SEQUENCE</scope>
    <source>
        <strain evidence="2">CGMCC 4.7110</strain>
    </source>
</reference>
<organism evidence="2 3">
    <name type="scientific">Streptomyces fuscichromogenes</name>
    <dbReference type="NCBI Taxonomy" id="1324013"/>
    <lineage>
        <taxon>Bacteria</taxon>
        <taxon>Bacillati</taxon>
        <taxon>Actinomycetota</taxon>
        <taxon>Actinomycetes</taxon>
        <taxon>Kitasatosporales</taxon>
        <taxon>Streptomycetaceae</taxon>
        <taxon>Streptomyces</taxon>
    </lineage>
</organism>
<evidence type="ECO:0000313" key="2">
    <source>
        <dbReference type="EMBL" id="GGM94710.1"/>
    </source>
</evidence>
<dbReference type="AlphaFoldDB" id="A0A917X9H1"/>
<dbReference type="Gene3D" id="2.160.20.20">
    <property type="match status" value="1"/>
</dbReference>
<dbReference type="InterPro" id="IPR012332">
    <property type="entry name" value="Autotransporter_pectin_lyase_C"/>
</dbReference>
<accession>A0A917X9H1</accession>